<feature type="non-terminal residue" evidence="2">
    <location>
        <position position="1"/>
    </location>
</feature>
<name>A0A6J4U0L8_9BACT</name>
<evidence type="ECO:0000256" key="1">
    <source>
        <dbReference type="SAM" id="MobiDB-lite"/>
    </source>
</evidence>
<protein>
    <submittedName>
        <fullName evidence="2">Membrane protein, distant similarity to thiosulphate:quinone oxidoreductase DoxD</fullName>
    </submittedName>
</protein>
<feature type="non-terminal residue" evidence="2">
    <location>
        <position position="213"/>
    </location>
</feature>
<dbReference type="EMBL" id="CADCWG010000017">
    <property type="protein sequence ID" value="CAA9535779.1"/>
    <property type="molecule type" value="Genomic_DNA"/>
</dbReference>
<feature type="compositionally biased region" description="Low complexity" evidence="1">
    <location>
        <begin position="47"/>
        <end position="57"/>
    </location>
</feature>
<feature type="compositionally biased region" description="Basic residues" evidence="1">
    <location>
        <begin position="186"/>
        <end position="213"/>
    </location>
</feature>
<gene>
    <name evidence="2" type="ORF">AVDCRST_MAG49-202</name>
</gene>
<feature type="compositionally biased region" description="Basic residues" evidence="1">
    <location>
        <begin position="100"/>
        <end position="111"/>
    </location>
</feature>
<proteinExistence type="predicted"/>
<organism evidence="2">
    <name type="scientific">uncultured Thermomicrobiales bacterium</name>
    <dbReference type="NCBI Taxonomy" id="1645740"/>
    <lineage>
        <taxon>Bacteria</taxon>
        <taxon>Pseudomonadati</taxon>
        <taxon>Thermomicrobiota</taxon>
        <taxon>Thermomicrobia</taxon>
        <taxon>Thermomicrobiales</taxon>
        <taxon>environmental samples</taxon>
    </lineage>
</organism>
<feature type="compositionally biased region" description="Pro residues" evidence="1">
    <location>
        <begin position="171"/>
        <end position="183"/>
    </location>
</feature>
<dbReference type="AlphaFoldDB" id="A0A6J4U0L8"/>
<sequence>GQHRVAGAAGGDRWPDGRPRRPEAVRLVRRLRPRGHRRLHGEPEPQARQAVGAGRRVVGVRRRGVDRARPPQPARPARDDRLDGDGHPQGALEQADLEHRGRRRAPRRQYRRLLGPDPGRSGQALARHHLPHQAADLVRPRRPRRHRRHRRLRRPAGRHRGAGPGAGPRTGPEPGPGPAPRPVRGPGHRLVARRAPRDRRHRGRRRGHPAAVL</sequence>
<feature type="compositionally biased region" description="Basic and acidic residues" evidence="1">
    <location>
        <begin position="76"/>
        <end position="86"/>
    </location>
</feature>
<feature type="compositionally biased region" description="Basic residues" evidence="1">
    <location>
        <begin position="140"/>
        <end position="161"/>
    </location>
</feature>
<evidence type="ECO:0000313" key="2">
    <source>
        <dbReference type="EMBL" id="CAA9535779.1"/>
    </source>
</evidence>
<reference evidence="2" key="1">
    <citation type="submission" date="2020-02" db="EMBL/GenBank/DDBJ databases">
        <authorList>
            <person name="Meier V. D."/>
        </authorList>
    </citation>
    <scope>NUCLEOTIDE SEQUENCE</scope>
    <source>
        <strain evidence="2">AVDCRST_MAG49</strain>
    </source>
</reference>
<accession>A0A6J4U0L8</accession>
<feature type="compositionally biased region" description="Basic and acidic residues" evidence="1">
    <location>
        <begin position="13"/>
        <end position="26"/>
    </location>
</feature>
<feature type="compositionally biased region" description="Basic residues" evidence="1">
    <location>
        <begin position="27"/>
        <end position="39"/>
    </location>
</feature>
<feature type="region of interest" description="Disordered" evidence="1">
    <location>
        <begin position="1"/>
        <end position="213"/>
    </location>
</feature>